<protein>
    <submittedName>
        <fullName evidence="1">Uncharacterized protein</fullName>
    </submittedName>
</protein>
<evidence type="ECO:0000313" key="2">
    <source>
        <dbReference type="Proteomes" id="UP000332594"/>
    </source>
</evidence>
<dbReference type="Proteomes" id="UP000332594">
    <property type="component" value="Unassembled WGS sequence"/>
</dbReference>
<organism evidence="1 2">
    <name type="scientific">Raoultella terrigena</name>
    <name type="common">Klebsiella terrigena</name>
    <dbReference type="NCBI Taxonomy" id="577"/>
    <lineage>
        <taxon>Bacteria</taxon>
        <taxon>Pseudomonadati</taxon>
        <taxon>Pseudomonadota</taxon>
        <taxon>Gammaproteobacteria</taxon>
        <taxon>Enterobacterales</taxon>
        <taxon>Enterobacteriaceae</taxon>
        <taxon>Klebsiella/Raoultella group</taxon>
        <taxon>Raoultella</taxon>
    </lineage>
</organism>
<name>A0A485BK36_RAOTE</name>
<proteinExistence type="predicted"/>
<gene>
    <name evidence="1" type="ORF">NCTC13038_02576</name>
</gene>
<accession>A0A485BK36</accession>
<dbReference type="EMBL" id="CAADJG010000002">
    <property type="protein sequence ID" value="VFS72362.1"/>
    <property type="molecule type" value="Genomic_DNA"/>
</dbReference>
<evidence type="ECO:0000313" key="1">
    <source>
        <dbReference type="EMBL" id="VFS72362.1"/>
    </source>
</evidence>
<sequence length="93" mass="10119">MIVNSIKFLITRSISILQMDIWLIFSGVVEYAGFSRSGAVDLNEMTNGPQDQVWVAKTGEGISVAKRIDVVIDIVINVVIDVVINVTIDDAPA</sequence>
<reference evidence="1 2" key="1">
    <citation type="submission" date="2019-03" db="EMBL/GenBank/DDBJ databases">
        <authorList>
            <consortium name="Pathogen Informatics"/>
        </authorList>
    </citation>
    <scope>NUCLEOTIDE SEQUENCE [LARGE SCALE GENOMIC DNA]</scope>
    <source>
        <strain evidence="1 2">NCTC13038</strain>
    </source>
</reference>
<dbReference type="AlphaFoldDB" id="A0A485BK36"/>